<dbReference type="Proteomes" id="UP000223047">
    <property type="component" value="Segment"/>
</dbReference>
<organism evidence="1 2">
    <name type="scientific">Xanthomonas phage Xoo-sp2</name>
    <dbReference type="NCBI Taxonomy" id="1852622"/>
    <lineage>
        <taxon>Viruses</taxon>
        <taxon>Duplodnaviria</taxon>
        <taxon>Heunggongvirae</taxon>
        <taxon>Uroviricota</taxon>
        <taxon>Caudoviricetes</taxon>
        <taxon>Mesyanzhinovviridae</taxon>
        <taxon>Bradleyvirinae</taxon>
        <taxon>Xooduovirus</taxon>
        <taxon>Xooduovirus Xoosp2</taxon>
    </lineage>
</organism>
<protein>
    <recommendedName>
        <fullName evidence="3">Tail assembly chaperone</fullName>
    </recommendedName>
</protein>
<evidence type="ECO:0000313" key="2">
    <source>
        <dbReference type="Proteomes" id="UP000223047"/>
    </source>
</evidence>
<evidence type="ECO:0000313" key="1">
    <source>
        <dbReference type="EMBL" id="ANT45262.1"/>
    </source>
</evidence>
<accession>A0A1X9IAP8</accession>
<reference evidence="1 2" key="1">
    <citation type="submission" date="2016-05" db="EMBL/GenBank/DDBJ databases">
        <title>A Novel Xanthomonas Oryzae pv. Oryzae Phage Xoo-sp2 as Possible Biocontrol Agent in Plant.</title>
        <authorList>
            <person name="Dong Z."/>
            <person name="Liu J."/>
            <person name="Peng D."/>
        </authorList>
    </citation>
    <scope>NUCLEOTIDE SEQUENCE [LARGE SCALE GENOMIC DNA]</scope>
</reference>
<sequence>MNDNDKAAGAAAGMDAFFTRGKANEGIKLPLWTPQGTKSEHWVRILGIDSDAFRTANAEAQRDAFRIAQIEDLAERASEIALSKRRLVASLVTEWSFDRPCTVETVADFFREAPQIMDAIDTAASKRALFFAKGSSASQPSPSTSSDST</sequence>
<gene>
    <name evidence="1" type="ORF">Xoosp2_40</name>
</gene>
<proteinExistence type="predicted"/>
<keyword evidence="2" id="KW-1185">Reference proteome</keyword>
<evidence type="ECO:0008006" key="3">
    <source>
        <dbReference type="Google" id="ProtNLM"/>
    </source>
</evidence>
<name>A0A1X9IAP8_9CAUD</name>
<dbReference type="EMBL" id="KX241618">
    <property type="protein sequence ID" value="ANT45262.1"/>
    <property type="molecule type" value="Genomic_DNA"/>
</dbReference>